<name>A0ABS9DAG8_9ALTE</name>
<evidence type="ECO:0000313" key="3">
    <source>
        <dbReference type="EMBL" id="MCF2949940.1"/>
    </source>
</evidence>
<proteinExistence type="predicted"/>
<keyword evidence="4" id="KW-1185">Reference proteome</keyword>
<accession>A0ABS9DAG8</accession>
<feature type="domain" description="PepSY" evidence="2">
    <location>
        <begin position="4"/>
        <end position="77"/>
    </location>
</feature>
<feature type="compositionally biased region" description="Low complexity" evidence="1">
    <location>
        <begin position="26"/>
        <end position="36"/>
    </location>
</feature>
<dbReference type="InterPro" id="IPR025711">
    <property type="entry name" value="PepSY"/>
</dbReference>
<reference evidence="3 4" key="1">
    <citation type="submission" date="2022-01" db="EMBL/GenBank/DDBJ databases">
        <title>Paraglaciecola sp. G1-23.</title>
        <authorList>
            <person name="Jin M.S."/>
            <person name="Han D.M."/>
            <person name="Kim H.M."/>
            <person name="Jeon C.O."/>
        </authorList>
    </citation>
    <scope>NUCLEOTIDE SEQUENCE [LARGE SCALE GENOMIC DNA]</scope>
    <source>
        <strain evidence="3 4">G1-23</strain>
    </source>
</reference>
<dbReference type="Pfam" id="PF13670">
    <property type="entry name" value="PepSY_2"/>
    <property type="match status" value="1"/>
</dbReference>
<dbReference type="EMBL" id="JAKGAS010000012">
    <property type="protein sequence ID" value="MCF2949940.1"/>
    <property type="molecule type" value="Genomic_DNA"/>
</dbReference>
<feature type="region of interest" description="Disordered" evidence="1">
    <location>
        <begin position="18"/>
        <end position="38"/>
    </location>
</feature>
<evidence type="ECO:0000256" key="1">
    <source>
        <dbReference type="SAM" id="MobiDB-lite"/>
    </source>
</evidence>
<evidence type="ECO:0000313" key="4">
    <source>
        <dbReference type="Proteomes" id="UP001521137"/>
    </source>
</evidence>
<sequence>MTCVISCLIISTDVTADDPKPSTLNKSQAAQKAQQKVNGRVLKVDQNKHKYQVKLLQKSGRVVSVNVDKKSGKVSQQGSKN</sequence>
<dbReference type="Proteomes" id="UP001521137">
    <property type="component" value="Unassembled WGS sequence"/>
</dbReference>
<protein>
    <submittedName>
        <fullName evidence="3">PepSY domain-containing protein</fullName>
    </submittedName>
</protein>
<organism evidence="3 4">
    <name type="scientific">Paraglaciecola algarum</name>
    <dbReference type="NCBI Taxonomy" id="3050085"/>
    <lineage>
        <taxon>Bacteria</taxon>
        <taxon>Pseudomonadati</taxon>
        <taxon>Pseudomonadota</taxon>
        <taxon>Gammaproteobacteria</taxon>
        <taxon>Alteromonadales</taxon>
        <taxon>Alteromonadaceae</taxon>
        <taxon>Paraglaciecola</taxon>
    </lineage>
</organism>
<gene>
    <name evidence="3" type="ORF">L0668_17605</name>
</gene>
<evidence type="ECO:0000259" key="2">
    <source>
        <dbReference type="Pfam" id="PF13670"/>
    </source>
</evidence>
<dbReference type="Gene3D" id="3.10.450.40">
    <property type="match status" value="1"/>
</dbReference>
<comment type="caution">
    <text evidence="3">The sequence shown here is derived from an EMBL/GenBank/DDBJ whole genome shotgun (WGS) entry which is preliminary data.</text>
</comment>